<feature type="domain" description="HTH lacI-type" evidence="4">
    <location>
        <begin position="3"/>
        <end position="56"/>
    </location>
</feature>
<dbReference type="SMART" id="SM00354">
    <property type="entry name" value="HTH_LACI"/>
    <property type="match status" value="1"/>
</dbReference>
<dbReference type="PROSITE" id="PS50932">
    <property type="entry name" value="HTH_LACI_2"/>
    <property type="match status" value="1"/>
</dbReference>
<comment type="caution">
    <text evidence="5">The sequence shown here is derived from an EMBL/GenBank/DDBJ whole genome shotgun (WGS) entry which is preliminary data.</text>
</comment>
<dbReference type="Gene3D" id="3.40.50.2300">
    <property type="match status" value="2"/>
</dbReference>
<keyword evidence="2" id="KW-0238">DNA-binding</keyword>
<dbReference type="Pfam" id="PF00532">
    <property type="entry name" value="Peripla_BP_1"/>
    <property type="match status" value="1"/>
</dbReference>
<dbReference type="Proteomes" id="UP000219994">
    <property type="component" value="Unassembled WGS sequence"/>
</dbReference>
<gene>
    <name evidence="5" type="ORF">B5766_04425</name>
</gene>
<keyword evidence="3" id="KW-0804">Transcription</keyword>
<evidence type="ECO:0000256" key="2">
    <source>
        <dbReference type="ARBA" id="ARBA00023125"/>
    </source>
</evidence>
<dbReference type="PANTHER" id="PTHR30146">
    <property type="entry name" value="LACI-RELATED TRANSCRIPTIONAL REPRESSOR"/>
    <property type="match status" value="1"/>
</dbReference>
<dbReference type="Pfam" id="PF00356">
    <property type="entry name" value="LacI"/>
    <property type="match status" value="1"/>
</dbReference>
<evidence type="ECO:0000259" key="4">
    <source>
        <dbReference type="PROSITE" id="PS50932"/>
    </source>
</evidence>
<dbReference type="PANTHER" id="PTHR30146:SF109">
    <property type="entry name" value="HTH-TYPE TRANSCRIPTIONAL REGULATOR GALS"/>
    <property type="match status" value="1"/>
</dbReference>
<evidence type="ECO:0000313" key="6">
    <source>
        <dbReference type="Proteomes" id="UP000219994"/>
    </source>
</evidence>
<dbReference type="GO" id="GO:0003700">
    <property type="term" value="F:DNA-binding transcription factor activity"/>
    <property type="evidence" value="ECO:0007669"/>
    <property type="project" value="TreeGrafter"/>
</dbReference>
<keyword evidence="1" id="KW-0805">Transcription regulation</keyword>
<evidence type="ECO:0000313" key="5">
    <source>
        <dbReference type="EMBL" id="PDQ35709.1"/>
    </source>
</evidence>
<dbReference type="SUPFAM" id="SSF47413">
    <property type="entry name" value="lambda repressor-like DNA-binding domains"/>
    <property type="match status" value="1"/>
</dbReference>
<dbReference type="PROSITE" id="PS00356">
    <property type="entry name" value="HTH_LACI_1"/>
    <property type="match status" value="1"/>
</dbReference>
<dbReference type="InterPro" id="IPR028082">
    <property type="entry name" value="Peripla_BP_I"/>
</dbReference>
<evidence type="ECO:0000256" key="1">
    <source>
        <dbReference type="ARBA" id="ARBA00023015"/>
    </source>
</evidence>
<dbReference type="CDD" id="cd06267">
    <property type="entry name" value="PBP1_LacI_sugar_binding-like"/>
    <property type="match status" value="1"/>
</dbReference>
<dbReference type="InterPro" id="IPR010982">
    <property type="entry name" value="Lambda_DNA-bd_dom_sf"/>
</dbReference>
<dbReference type="SUPFAM" id="SSF53822">
    <property type="entry name" value="Periplasmic binding protein-like I"/>
    <property type="match status" value="1"/>
</dbReference>
<reference evidence="6" key="1">
    <citation type="submission" date="2017-03" db="EMBL/GenBank/DDBJ databases">
        <authorList>
            <person name="Lund M.B."/>
        </authorList>
    </citation>
    <scope>NUCLEOTIDE SEQUENCE [LARGE SCALE GENOMIC DNA]</scope>
</reference>
<dbReference type="GO" id="GO:0000976">
    <property type="term" value="F:transcription cis-regulatory region binding"/>
    <property type="evidence" value="ECO:0007669"/>
    <property type="project" value="TreeGrafter"/>
</dbReference>
<sequence>MGTITDVARIAGVSIATVSHVVNGTKNVSPVTRQRVESAIATVQYVPNVGAQSLRNGRTRSIGLVASDITQYFFGQLIAEVERLARDNGQTVLVANSSEDADRERRVVQDLLNRRPDGMIIAPVASSDGRVIELCTTASCPVVLVDRIREPSHDQIGIDNRSAMAALTQHLLACGHRRIALLAGDTSVWTLRERIAGFTAMMERAQIPPAEYTIVHTPAGLHDGEAEMSTLLRSANRPTAVIAASATLTVGAMHAFAKARLRFPVDVAFASFDGALNSEFFEASLTSVIQPVSTIGAEAVRLLLQRVKRPDVAPVTLTQKAVLQHGVSCGCGGRIPLTVLDQ</sequence>
<dbReference type="InterPro" id="IPR001761">
    <property type="entry name" value="Peripla_BP/Lac1_sug-bd_dom"/>
</dbReference>
<dbReference type="CDD" id="cd01392">
    <property type="entry name" value="HTH_LacI"/>
    <property type="match status" value="1"/>
</dbReference>
<evidence type="ECO:0000256" key="3">
    <source>
        <dbReference type="ARBA" id="ARBA00023163"/>
    </source>
</evidence>
<dbReference type="Gene3D" id="1.10.260.40">
    <property type="entry name" value="lambda repressor-like DNA-binding domains"/>
    <property type="match status" value="1"/>
</dbReference>
<name>A0A2A6FSL3_9MICO</name>
<dbReference type="EMBL" id="NAEP01000028">
    <property type="protein sequence ID" value="PDQ35709.1"/>
    <property type="molecule type" value="Genomic_DNA"/>
</dbReference>
<dbReference type="PRINTS" id="PR00036">
    <property type="entry name" value="HTHLACI"/>
</dbReference>
<accession>A0A2A6FSL3</accession>
<dbReference type="InterPro" id="IPR000843">
    <property type="entry name" value="HTH_LacI"/>
</dbReference>
<organism evidence="5 6">
    <name type="scientific">Candidatus Lumbricidiphila eiseniae</name>
    <dbReference type="NCBI Taxonomy" id="1969409"/>
    <lineage>
        <taxon>Bacteria</taxon>
        <taxon>Bacillati</taxon>
        <taxon>Actinomycetota</taxon>
        <taxon>Actinomycetes</taxon>
        <taxon>Micrococcales</taxon>
        <taxon>Microbacteriaceae</taxon>
        <taxon>Candidatus Lumbricidiphila</taxon>
    </lineage>
</organism>
<protein>
    <recommendedName>
        <fullName evidence="4">HTH lacI-type domain-containing protein</fullName>
    </recommendedName>
</protein>
<dbReference type="AlphaFoldDB" id="A0A2A6FSL3"/>
<proteinExistence type="predicted"/>